<dbReference type="PANTHER" id="PTHR21237:SF23">
    <property type="entry name" value="GRPE PROTEIN HOMOLOG, MITOCHONDRIAL"/>
    <property type="match status" value="1"/>
</dbReference>
<dbReference type="PANTHER" id="PTHR21237">
    <property type="entry name" value="GRPE PROTEIN"/>
    <property type="match status" value="1"/>
</dbReference>
<reference evidence="7" key="1">
    <citation type="submission" date="2017-09" db="EMBL/GenBank/DDBJ databases">
        <title>Depth-based differentiation of microbial function through sediment-hosted aquifers and enrichment of novel symbionts in the deep terrestrial subsurface.</title>
        <authorList>
            <person name="Probst A.J."/>
            <person name="Ladd B."/>
            <person name="Jarett J.K."/>
            <person name="Geller-Mcgrath D.E."/>
            <person name="Sieber C.M.K."/>
            <person name="Emerson J.B."/>
            <person name="Anantharaman K."/>
            <person name="Thomas B.C."/>
            <person name="Malmstrom R."/>
            <person name="Stieglmeier M."/>
            <person name="Klingl A."/>
            <person name="Woyke T."/>
            <person name="Ryan C.M."/>
            <person name="Banfield J.F."/>
        </authorList>
    </citation>
    <scope>NUCLEOTIDE SEQUENCE [LARGE SCALE GENOMIC DNA]</scope>
</reference>
<name>A0A2M7WXV3_UNCKA</name>
<comment type="subcellular location">
    <subcellularLocation>
        <location evidence="3">Cytoplasm</location>
    </subcellularLocation>
</comment>
<dbReference type="GO" id="GO:0000774">
    <property type="term" value="F:adenyl-nucleotide exchange factor activity"/>
    <property type="evidence" value="ECO:0007669"/>
    <property type="project" value="InterPro"/>
</dbReference>
<keyword evidence="3" id="KW-0963">Cytoplasm</keyword>
<dbReference type="Gene3D" id="3.90.20.20">
    <property type="match status" value="1"/>
</dbReference>
<comment type="caution">
    <text evidence="6">The sequence shown here is derived from an EMBL/GenBank/DDBJ whole genome shotgun (WGS) entry which is preliminary data.</text>
</comment>
<gene>
    <name evidence="3 6" type="primary">grpE</name>
    <name evidence="6" type="ORF">CO181_01880</name>
</gene>
<evidence type="ECO:0000313" key="7">
    <source>
        <dbReference type="Proteomes" id="UP000230538"/>
    </source>
</evidence>
<evidence type="ECO:0000256" key="1">
    <source>
        <dbReference type="ARBA" id="ARBA00009054"/>
    </source>
</evidence>
<sequence>MLKMKIKKEETQEIERLKKENQEFLNQLKRAVADYRNLEARATKERTDFVRHANEDLFLKILPLFEDLEKAATHFKDQALELIVNQFKKVLAEYKIEEIGAEGEDFDPHIHDCIEVEEGGEGKVTKVLGKGYKLQDKVILPAKVKVGKKQAVEIQK</sequence>
<comment type="function">
    <text evidence="3">Participates actively in the response to hyperosmotic and heat shock by preventing the aggregation of stress-denatured proteins, in association with DnaK and GrpE. It is the nucleotide exchange factor for DnaK and may function as a thermosensor. Unfolded proteins bind initially to DnaJ; upon interaction with the DnaJ-bound protein, DnaK hydrolyzes its bound ATP, resulting in the formation of a stable complex. GrpE releases ADP from DnaK; ATP binding to DnaK triggers the release of the substrate protein, thus completing the reaction cycle. Several rounds of ATP-dependent interactions between DnaJ, DnaK and GrpE are required for fully efficient folding.</text>
</comment>
<comment type="similarity">
    <text evidence="1 3 4">Belongs to the GrpE family.</text>
</comment>
<dbReference type="InterPro" id="IPR000740">
    <property type="entry name" value="GrpE"/>
</dbReference>
<dbReference type="InterPro" id="IPR013805">
    <property type="entry name" value="GrpE_CC"/>
</dbReference>
<dbReference type="PRINTS" id="PR00773">
    <property type="entry name" value="GRPEPROTEIN"/>
</dbReference>
<keyword evidence="5" id="KW-0175">Coiled coil</keyword>
<evidence type="ECO:0000313" key="6">
    <source>
        <dbReference type="EMBL" id="PJA37830.1"/>
    </source>
</evidence>
<dbReference type="Pfam" id="PF01025">
    <property type="entry name" value="GrpE"/>
    <property type="match status" value="1"/>
</dbReference>
<dbReference type="SUPFAM" id="SSF51064">
    <property type="entry name" value="Head domain of nucleotide exchange factor GrpE"/>
    <property type="match status" value="1"/>
</dbReference>
<dbReference type="Gene3D" id="2.30.22.10">
    <property type="entry name" value="Head domain of nucleotide exchange factor GrpE"/>
    <property type="match status" value="1"/>
</dbReference>
<dbReference type="EMBL" id="PFXB01000053">
    <property type="protein sequence ID" value="PJA37830.1"/>
    <property type="molecule type" value="Genomic_DNA"/>
</dbReference>
<dbReference type="Proteomes" id="UP000230538">
    <property type="component" value="Unassembled WGS sequence"/>
</dbReference>
<evidence type="ECO:0000256" key="5">
    <source>
        <dbReference type="SAM" id="Coils"/>
    </source>
</evidence>
<dbReference type="SUPFAM" id="SSF58014">
    <property type="entry name" value="Coiled-coil domain of nucleotide exchange factor GrpE"/>
    <property type="match status" value="1"/>
</dbReference>
<keyword evidence="2 3" id="KW-0143">Chaperone</keyword>
<evidence type="ECO:0000256" key="3">
    <source>
        <dbReference type="HAMAP-Rule" id="MF_01151"/>
    </source>
</evidence>
<protein>
    <recommendedName>
        <fullName evidence="3">Protein GrpE</fullName>
    </recommendedName>
    <alternativeName>
        <fullName evidence="3">HSP-70 cofactor</fullName>
    </alternativeName>
</protein>
<proteinExistence type="inferred from homology"/>
<dbReference type="GO" id="GO:0042803">
    <property type="term" value="F:protein homodimerization activity"/>
    <property type="evidence" value="ECO:0007669"/>
    <property type="project" value="InterPro"/>
</dbReference>
<accession>A0A2M7WXV3</accession>
<feature type="coiled-coil region" evidence="5">
    <location>
        <begin position="7"/>
        <end position="48"/>
    </location>
</feature>
<keyword evidence="3" id="KW-0346">Stress response</keyword>
<dbReference type="HAMAP" id="MF_01151">
    <property type="entry name" value="GrpE"/>
    <property type="match status" value="1"/>
</dbReference>
<dbReference type="GO" id="GO:0006457">
    <property type="term" value="P:protein folding"/>
    <property type="evidence" value="ECO:0007669"/>
    <property type="project" value="InterPro"/>
</dbReference>
<evidence type="ECO:0000256" key="4">
    <source>
        <dbReference type="RuleBase" id="RU004478"/>
    </source>
</evidence>
<dbReference type="GO" id="GO:0051087">
    <property type="term" value="F:protein-folding chaperone binding"/>
    <property type="evidence" value="ECO:0007669"/>
    <property type="project" value="InterPro"/>
</dbReference>
<dbReference type="CDD" id="cd00446">
    <property type="entry name" value="GrpE"/>
    <property type="match status" value="1"/>
</dbReference>
<comment type="subunit">
    <text evidence="3">Homodimer.</text>
</comment>
<dbReference type="InterPro" id="IPR009012">
    <property type="entry name" value="GrpE_head"/>
</dbReference>
<dbReference type="AlphaFoldDB" id="A0A2M7WXV3"/>
<dbReference type="GO" id="GO:0005737">
    <property type="term" value="C:cytoplasm"/>
    <property type="evidence" value="ECO:0007669"/>
    <property type="project" value="UniProtKB-SubCell"/>
</dbReference>
<dbReference type="GO" id="GO:0051082">
    <property type="term" value="F:unfolded protein binding"/>
    <property type="evidence" value="ECO:0007669"/>
    <property type="project" value="TreeGrafter"/>
</dbReference>
<organism evidence="6 7">
    <name type="scientific">candidate division WWE3 bacterium CG_4_9_14_3_um_filter_43_9</name>
    <dbReference type="NCBI Taxonomy" id="1975082"/>
    <lineage>
        <taxon>Bacteria</taxon>
        <taxon>Katanobacteria</taxon>
    </lineage>
</organism>
<evidence type="ECO:0000256" key="2">
    <source>
        <dbReference type="ARBA" id="ARBA00023186"/>
    </source>
</evidence>